<evidence type="ECO:0000259" key="2">
    <source>
        <dbReference type="Pfam" id="PF08393"/>
    </source>
</evidence>
<evidence type="ECO:0000313" key="3">
    <source>
        <dbReference type="EMBL" id="CDJ29729.1"/>
    </source>
</evidence>
<name>U6JWC9_9EIME</name>
<dbReference type="InterPro" id="IPR026983">
    <property type="entry name" value="DHC"/>
</dbReference>
<protein>
    <submittedName>
        <fullName evidence="3">Dynein heavy chain, related</fullName>
    </submittedName>
</protein>
<dbReference type="GO" id="GO:0030286">
    <property type="term" value="C:dynein complex"/>
    <property type="evidence" value="ECO:0007669"/>
    <property type="project" value="InterPro"/>
</dbReference>
<dbReference type="RefSeq" id="XP_013352298.1">
    <property type="nucleotide sequence ID" value="XM_013496844.1"/>
</dbReference>
<dbReference type="EMBL" id="HG682084">
    <property type="protein sequence ID" value="CDJ29729.1"/>
    <property type="molecule type" value="Genomic_DNA"/>
</dbReference>
<dbReference type="GO" id="GO:0007018">
    <property type="term" value="P:microtubule-based movement"/>
    <property type="evidence" value="ECO:0007669"/>
    <property type="project" value="InterPro"/>
</dbReference>
<organism evidence="3 4">
    <name type="scientific">Eimeria mitis</name>
    <dbReference type="NCBI Taxonomy" id="44415"/>
    <lineage>
        <taxon>Eukaryota</taxon>
        <taxon>Sar</taxon>
        <taxon>Alveolata</taxon>
        <taxon>Apicomplexa</taxon>
        <taxon>Conoidasida</taxon>
        <taxon>Coccidia</taxon>
        <taxon>Eucoccidiorida</taxon>
        <taxon>Eimeriorina</taxon>
        <taxon>Eimeriidae</taxon>
        <taxon>Eimeria</taxon>
    </lineage>
</organism>
<dbReference type="Proteomes" id="UP000030744">
    <property type="component" value="Unassembled WGS sequence"/>
</dbReference>
<dbReference type="PANTHER" id="PTHR45703:SF36">
    <property type="entry name" value="DYNEIN HEAVY CHAIN, CYTOPLASMIC"/>
    <property type="match status" value="1"/>
</dbReference>
<dbReference type="InterPro" id="IPR042222">
    <property type="entry name" value="Dynein_2_N"/>
</dbReference>
<dbReference type="FunFam" id="1.20.140.100:FF:000001">
    <property type="entry name" value="dynein heavy chain 17, axonemal"/>
    <property type="match status" value="1"/>
</dbReference>
<dbReference type="OrthoDB" id="424310at2759"/>
<evidence type="ECO:0000256" key="1">
    <source>
        <dbReference type="ARBA" id="ARBA00008887"/>
    </source>
</evidence>
<evidence type="ECO:0000313" key="4">
    <source>
        <dbReference type="Proteomes" id="UP000030744"/>
    </source>
</evidence>
<dbReference type="GeneID" id="25379891"/>
<dbReference type="Gene3D" id="1.20.140.100">
    <property type="entry name" value="Dynein heavy chain, N-terminal domain 2"/>
    <property type="match status" value="1"/>
</dbReference>
<dbReference type="Gene3D" id="1.10.287.2620">
    <property type="match status" value="1"/>
</dbReference>
<dbReference type="AlphaFoldDB" id="U6JWC9"/>
<proteinExistence type="inferred from homology"/>
<reference evidence="3" key="1">
    <citation type="submission" date="2013-10" db="EMBL/GenBank/DDBJ databases">
        <title>Genomic analysis of the causative agents of coccidiosis in chickens.</title>
        <authorList>
            <person name="Reid A.J."/>
            <person name="Blake D."/>
            <person name="Billington K."/>
            <person name="Browne H."/>
            <person name="Dunn M."/>
            <person name="Hung S."/>
            <person name="Kawahara F."/>
            <person name="Miranda-Saavedra D."/>
            <person name="Mourier T."/>
            <person name="Nagra H."/>
            <person name="Otto T.D."/>
            <person name="Rawlings N."/>
            <person name="Sanchez A."/>
            <person name="Sanders M."/>
            <person name="Subramaniam C."/>
            <person name="Tay Y."/>
            <person name="Dear P."/>
            <person name="Doerig C."/>
            <person name="Gruber A."/>
            <person name="Parkinson J."/>
            <person name="Shirley M."/>
            <person name="Wan K.L."/>
            <person name="Berriman M."/>
            <person name="Tomley F."/>
            <person name="Pain A."/>
        </authorList>
    </citation>
    <scope>NUCLEOTIDE SEQUENCE [LARGE SCALE GENOMIC DNA]</scope>
    <source>
        <strain evidence="3">Houghton</strain>
    </source>
</reference>
<sequence>MADEAKVLYPFVITLQEVLRTYVESCARVEEPLSASGSAAAADGGAEEAAVALLVASYQRDSQGKLAEGMNLCWDSDRLETYAVALLVASYQRDSQGKLAEGMNLCWDSDRLETYVKRLAEIVYIFESKAEFALQQHEKAIREIDTIQEKPIDAPYQDILAVLQNVQKMIEEQHLQNYSNIRDWTKVLENRVETILTQRLIKLVEEWTVQFEDWPNKGTALIQNGLVLEIQVRNQVLRVHPPVEAARQLWMGSLHRVVASVCLLPRFNSRNSSRALKFGGDPTACDYEDSDEENIEHEDPIKPQTRGTYRAIASRIPADVLNRAHAAIDRVMEKVEDYVANWMHYQVLWDVDVSEVLGKLGDDIETWQQLLNEIKQARSPFDASEARIMFGPTIIDHHQVQAKLNTRYDAWHRDILHAFAQKVSANASSVFTSLHAMVVDLEEQGQTADPTDTTMNAATFLSMSEAQMSALISSQGLISDELISNIVSNLTKFYILAVRVMEKVEDYVANWMHYQVLWDVDVSEVLGKLGDDIETWQQLLNEIKQARSPFDASEARIMFGPTIIDHHQVQAKLNTRYDAWHRDILHAFAQKVSANASSVFTSLHAMVVDLEEQGQTADPTDTTMNAATFLSMSEAQMSALISSQGLISDELISNIVSNLTKFLLKLQEASKLEPKWSSTIDTLRASERLLERQRFTFPSDWLWTDRIEGEMEPTDTTMNAATFLSMSEAQMSALISSQGLISDELISNIVSNLTKFLLKLQEASKLEPKWSSTIDTLRASERLLERQRFTFPSDWLWTDRIEGEMEVFSQLLRHQGMMVEQVRENLITLVTQFAASLQEKLQQLYSDWMLQRPVRDDIAPGHAMNILRKYEQQLEKITSDYECGEKAKAVLGVEESTFGPGGESFSPSALAEEIADMKGSRMHSETGYSLLLCRKSLTDMTIGNLWDADLAASEGDIRDVLVQAQGESALEEFLRQVKDSWREREFVTVPCGGKCKVIKGWEELFQIIDDQLASIQSMKMSPFFKIFEEEALAWDEKLNRLRILLDSWVEVQRKWLYLEGVFSGSQDIQMLLPAEHQRFRGIDAEFKSIMKKADTTKVVLEVYKCSVAAI</sequence>
<gene>
    <name evidence="3" type="ORF">EMH_0052150</name>
</gene>
<comment type="similarity">
    <text evidence="1">Belongs to the dynein heavy chain family.</text>
</comment>
<reference evidence="3" key="2">
    <citation type="submission" date="2013-10" db="EMBL/GenBank/DDBJ databases">
        <authorList>
            <person name="Aslett M."/>
        </authorList>
    </citation>
    <scope>NUCLEOTIDE SEQUENCE [LARGE SCALE GENOMIC DNA]</scope>
    <source>
        <strain evidence="3">Houghton</strain>
    </source>
</reference>
<dbReference type="GO" id="GO:0045505">
    <property type="term" value="F:dynein intermediate chain binding"/>
    <property type="evidence" value="ECO:0007669"/>
    <property type="project" value="InterPro"/>
</dbReference>
<keyword evidence="4" id="KW-1185">Reference proteome</keyword>
<accession>U6JWC9</accession>
<dbReference type="GO" id="GO:0051959">
    <property type="term" value="F:dynein light intermediate chain binding"/>
    <property type="evidence" value="ECO:0007669"/>
    <property type="project" value="InterPro"/>
</dbReference>
<dbReference type="PANTHER" id="PTHR45703">
    <property type="entry name" value="DYNEIN HEAVY CHAIN"/>
    <property type="match status" value="1"/>
</dbReference>
<dbReference type="VEuPathDB" id="ToxoDB:EMH_0052150"/>
<dbReference type="Pfam" id="PF08393">
    <property type="entry name" value="DHC_N2"/>
    <property type="match status" value="1"/>
</dbReference>
<feature type="domain" description="Dynein heavy chain linker" evidence="2">
    <location>
        <begin position="936"/>
        <end position="1102"/>
    </location>
</feature>
<dbReference type="InterPro" id="IPR013602">
    <property type="entry name" value="Dynein_heavy_linker"/>
</dbReference>